<dbReference type="STRING" id="1612149.SAMN05216324_10911"/>
<organism evidence="2 3">
    <name type="scientific">Chryseobacterium limigenitum</name>
    <dbReference type="NCBI Taxonomy" id="1612149"/>
    <lineage>
        <taxon>Bacteria</taxon>
        <taxon>Pseudomonadati</taxon>
        <taxon>Bacteroidota</taxon>
        <taxon>Flavobacteriia</taxon>
        <taxon>Flavobacteriales</taxon>
        <taxon>Weeksellaceae</taxon>
        <taxon>Chryseobacterium group</taxon>
        <taxon>Chryseobacterium</taxon>
    </lineage>
</organism>
<dbReference type="AlphaFoldDB" id="A0A1K2ISF0"/>
<name>A0A1K2ISF0_9FLAO</name>
<dbReference type="EMBL" id="FPKW01000009">
    <property type="protein sequence ID" value="SFZ95238.1"/>
    <property type="molecule type" value="Genomic_DNA"/>
</dbReference>
<proteinExistence type="predicted"/>
<evidence type="ECO:0000313" key="2">
    <source>
        <dbReference type="EMBL" id="SFZ95238.1"/>
    </source>
</evidence>
<feature type="transmembrane region" description="Helical" evidence="1">
    <location>
        <begin position="7"/>
        <end position="31"/>
    </location>
</feature>
<evidence type="ECO:0000256" key="1">
    <source>
        <dbReference type="SAM" id="Phobius"/>
    </source>
</evidence>
<keyword evidence="1" id="KW-0472">Membrane</keyword>
<dbReference type="Proteomes" id="UP000182034">
    <property type="component" value="Unassembled WGS sequence"/>
</dbReference>
<keyword evidence="3" id="KW-1185">Reference proteome</keyword>
<evidence type="ECO:0000313" key="3">
    <source>
        <dbReference type="Proteomes" id="UP000182034"/>
    </source>
</evidence>
<reference evidence="3" key="1">
    <citation type="submission" date="2016-10" db="EMBL/GenBank/DDBJ databases">
        <authorList>
            <person name="Varghese N."/>
            <person name="Submissions S."/>
        </authorList>
    </citation>
    <scope>NUCLEOTIDE SEQUENCE [LARGE SCALE GENOMIC DNA]</scope>
    <source>
        <strain evidence="3">SUR2</strain>
    </source>
</reference>
<keyword evidence="1" id="KW-0812">Transmembrane</keyword>
<accession>A0A1K2ISF0</accession>
<gene>
    <name evidence="2" type="ORF">SAMN05216324_10911</name>
</gene>
<keyword evidence="1" id="KW-1133">Transmembrane helix</keyword>
<protein>
    <submittedName>
        <fullName evidence="2">Uncharacterized protein</fullName>
    </submittedName>
</protein>
<sequence>MNPTFQLLMSVIGKLIVSILRFVLAVIYSGFKFVNTICEFFISLIDEILNRLQ</sequence>